<dbReference type="EMBL" id="PVWK01000026">
    <property type="protein sequence ID" value="PSB32633.1"/>
    <property type="molecule type" value="Genomic_DNA"/>
</dbReference>
<dbReference type="PROSITE" id="PS50046">
    <property type="entry name" value="PHYTOCHROME_2"/>
    <property type="match status" value="1"/>
</dbReference>
<keyword evidence="9" id="KW-0902">Two-component regulatory system</keyword>
<proteinExistence type="inferred from homology"/>
<gene>
    <name evidence="15" type="ORF">C7B82_05130</name>
</gene>
<evidence type="ECO:0000256" key="1">
    <source>
        <dbReference type="ARBA" id="ARBA00000085"/>
    </source>
</evidence>
<dbReference type="Gene3D" id="3.30.450.20">
    <property type="entry name" value="PAS domain"/>
    <property type="match status" value="3"/>
</dbReference>
<dbReference type="AlphaFoldDB" id="A0A2T1EIV6"/>
<dbReference type="OrthoDB" id="9773246at2"/>
<evidence type="ECO:0000313" key="16">
    <source>
        <dbReference type="Proteomes" id="UP000239576"/>
    </source>
</evidence>
<dbReference type="SUPFAM" id="SSF47384">
    <property type="entry name" value="Homodimeric domain of signal transducing histidine kinase"/>
    <property type="match status" value="1"/>
</dbReference>
<feature type="coiled-coil region" evidence="10">
    <location>
        <begin position="670"/>
        <end position="707"/>
    </location>
</feature>
<dbReference type="InterPro" id="IPR003594">
    <property type="entry name" value="HATPase_dom"/>
</dbReference>
<evidence type="ECO:0000313" key="15">
    <source>
        <dbReference type="EMBL" id="PSB32633.1"/>
    </source>
</evidence>
<dbReference type="PROSITE" id="PS50109">
    <property type="entry name" value="HIS_KIN"/>
    <property type="match status" value="1"/>
</dbReference>
<keyword evidence="7" id="KW-0418">Kinase</keyword>
<dbReference type="InterPro" id="IPR036890">
    <property type="entry name" value="HATPase_C_sf"/>
</dbReference>
<dbReference type="NCBIfam" id="TIGR00229">
    <property type="entry name" value="sensory_box"/>
    <property type="match status" value="3"/>
</dbReference>
<feature type="domain" description="PAS" evidence="13">
    <location>
        <begin position="44"/>
        <end position="98"/>
    </location>
</feature>
<dbReference type="CDD" id="cd00082">
    <property type="entry name" value="HisKA"/>
    <property type="match status" value="1"/>
</dbReference>
<dbReference type="Proteomes" id="UP000239576">
    <property type="component" value="Unassembled WGS sequence"/>
</dbReference>
<dbReference type="InterPro" id="IPR035965">
    <property type="entry name" value="PAS-like_dom_sf"/>
</dbReference>
<keyword evidence="10" id="KW-0175">Coiled coil</keyword>
<dbReference type="InterPro" id="IPR005467">
    <property type="entry name" value="His_kinase_dom"/>
</dbReference>
<comment type="catalytic activity">
    <reaction evidence="1">
        <text>ATP + protein L-histidine = ADP + protein N-phospho-L-histidine.</text>
        <dbReference type="EC" id="2.7.13.3"/>
    </reaction>
</comment>
<comment type="similarity">
    <text evidence="2">In the N-terminal section; belongs to the phytochrome family.</text>
</comment>
<evidence type="ECO:0000259" key="12">
    <source>
        <dbReference type="PROSITE" id="PS50109"/>
    </source>
</evidence>
<evidence type="ECO:0000259" key="11">
    <source>
        <dbReference type="PROSITE" id="PS50046"/>
    </source>
</evidence>
<dbReference type="SMART" id="SM00065">
    <property type="entry name" value="GAF"/>
    <property type="match status" value="1"/>
</dbReference>
<dbReference type="InterPro" id="IPR003661">
    <property type="entry name" value="HisK_dim/P_dom"/>
</dbReference>
<dbReference type="InterPro" id="IPR036097">
    <property type="entry name" value="HisK_dim/P_sf"/>
</dbReference>
<dbReference type="Pfam" id="PF01590">
    <property type="entry name" value="GAF"/>
    <property type="match status" value="1"/>
</dbReference>
<dbReference type="RefSeq" id="WP_106255240.1">
    <property type="nucleotide sequence ID" value="NZ_CAWNSW010000014.1"/>
</dbReference>
<dbReference type="InterPro" id="IPR004358">
    <property type="entry name" value="Sig_transdc_His_kin-like_C"/>
</dbReference>
<dbReference type="Pfam" id="PF00989">
    <property type="entry name" value="PAS"/>
    <property type="match status" value="1"/>
</dbReference>
<dbReference type="GO" id="GO:0006355">
    <property type="term" value="P:regulation of DNA-templated transcription"/>
    <property type="evidence" value="ECO:0007669"/>
    <property type="project" value="InterPro"/>
</dbReference>
<dbReference type="InterPro" id="IPR029016">
    <property type="entry name" value="GAF-like_dom_sf"/>
</dbReference>
<evidence type="ECO:0000256" key="3">
    <source>
        <dbReference type="ARBA" id="ARBA00012438"/>
    </source>
</evidence>
<dbReference type="SUPFAM" id="SSF55781">
    <property type="entry name" value="GAF domain-like"/>
    <property type="match status" value="1"/>
</dbReference>
<evidence type="ECO:0000259" key="14">
    <source>
        <dbReference type="PROSITE" id="PS50113"/>
    </source>
</evidence>
<dbReference type="SUPFAM" id="SSF55785">
    <property type="entry name" value="PYP-like sensor domain (PAS domain)"/>
    <property type="match status" value="3"/>
</dbReference>
<dbReference type="InterPro" id="IPR000700">
    <property type="entry name" value="PAS-assoc_C"/>
</dbReference>
<dbReference type="SMART" id="SM00086">
    <property type="entry name" value="PAC"/>
    <property type="match status" value="2"/>
</dbReference>
<accession>A0A2T1EIV6</accession>
<dbReference type="PRINTS" id="PR00344">
    <property type="entry name" value="BCTRLSENSOR"/>
</dbReference>
<dbReference type="SMART" id="SM00091">
    <property type="entry name" value="PAS"/>
    <property type="match status" value="3"/>
</dbReference>
<feature type="coiled-coil region" evidence="10">
    <location>
        <begin position="305"/>
        <end position="357"/>
    </location>
</feature>
<feature type="domain" description="PAC" evidence="14">
    <location>
        <begin position="435"/>
        <end position="487"/>
    </location>
</feature>
<dbReference type="InterPro" id="IPR000014">
    <property type="entry name" value="PAS"/>
</dbReference>
<dbReference type="SMART" id="SM00387">
    <property type="entry name" value="HATPase_c"/>
    <property type="match status" value="1"/>
</dbReference>
<dbReference type="GO" id="GO:0000155">
    <property type="term" value="F:phosphorelay sensor kinase activity"/>
    <property type="evidence" value="ECO:0007669"/>
    <property type="project" value="InterPro"/>
</dbReference>
<name>A0A2T1EIV6_9CYAN</name>
<comment type="caution">
    <text evidence="15">The sequence shown here is derived from an EMBL/GenBank/DDBJ whole genome shotgun (WGS) entry which is preliminary data.</text>
</comment>
<dbReference type="Pfam" id="PF02518">
    <property type="entry name" value="HATPase_c"/>
    <property type="match status" value="1"/>
</dbReference>
<dbReference type="InterPro" id="IPR003018">
    <property type="entry name" value="GAF"/>
</dbReference>
<dbReference type="Pfam" id="PF08448">
    <property type="entry name" value="PAS_4"/>
    <property type="match status" value="2"/>
</dbReference>
<feature type="domain" description="Phytochrome chromophore attachment site" evidence="11">
    <location>
        <begin position="514"/>
        <end position="659"/>
    </location>
</feature>
<dbReference type="EC" id="2.7.13.3" evidence="3"/>
<evidence type="ECO:0000256" key="2">
    <source>
        <dbReference type="ARBA" id="ARBA00006402"/>
    </source>
</evidence>
<dbReference type="GO" id="GO:0005524">
    <property type="term" value="F:ATP binding"/>
    <property type="evidence" value="ECO:0007669"/>
    <property type="project" value="UniProtKB-KW"/>
</dbReference>
<evidence type="ECO:0000256" key="9">
    <source>
        <dbReference type="ARBA" id="ARBA00023012"/>
    </source>
</evidence>
<keyword evidence="5" id="KW-0808">Transferase</keyword>
<evidence type="ECO:0000256" key="7">
    <source>
        <dbReference type="ARBA" id="ARBA00022777"/>
    </source>
</evidence>
<feature type="domain" description="PAS" evidence="13">
    <location>
        <begin position="361"/>
        <end position="432"/>
    </location>
</feature>
<dbReference type="PROSITE" id="PS50113">
    <property type="entry name" value="PAC"/>
    <property type="match status" value="2"/>
</dbReference>
<evidence type="ECO:0000259" key="13">
    <source>
        <dbReference type="PROSITE" id="PS50112"/>
    </source>
</evidence>
<keyword evidence="6" id="KW-0547">Nucleotide-binding</keyword>
<dbReference type="PROSITE" id="PS50112">
    <property type="entry name" value="PAS"/>
    <property type="match status" value="3"/>
</dbReference>
<evidence type="ECO:0000256" key="6">
    <source>
        <dbReference type="ARBA" id="ARBA00022741"/>
    </source>
</evidence>
<keyword evidence="4" id="KW-0597">Phosphoprotein</keyword>
<protein>
    <recommendedName>
        <fullName evidence="3">histidine kinase</fullName>
        <ecNumber evidence="3">2.7.13.3</ecNumber>
    </recommendedName>
</protein>
<keyword evidence="8" id="KW-0067">ATP-binding</keyword>
<evidence type="ECO:0000256" key="5">
    <source>
        <dbReference type="ARBA" id="ARBA00022679"/>
    </source>
</evidence>
<reference evidence="16" key="1">
    <citation type="submission" date="2018-02" db="EMBL/GenBank/DDBJ databases">
        <authorList>
            <person name="Moore K."/>
            <person name="Momper L."/>
        </authorList>
    </citation>
    <scope>NUCLEOTIDE SEQUENCE [LARGE SCALE GENOMIC DNA]</scope>
    <source>
        <strain evidence="16">ULC18</strain>
    </source>
</reference>
<dbReference type="SMART" id="SM00388">
    <property type="entry name" value="HisKA"/>
    <property type="match status" value="1"/>
</dbReference>
<dbReference type="InterPro" id="IPR001610">
    <property type="entry name" value="PAC"/>
</dbReference>
<dbReference type="SUPFAM" id="SSF55874">
    <property type="entry name" value="ATPase domain of HSP90 chaperone/DNA topoisomerase II/histidine kinase"/>
    <property type="match status" value="1"/>
</dbReference>
<evidence type="ECO:0000256" key="8">
    <source>
        <dbReference type="ARBA" id="ARBA00022840"/>
    </source>
</evidence>
<keyword evidence="16" id="KW-1185">Reference proteome</keyword>
<feature type="domain" description="PAS" evidence="13">
    <location>
        <begin position="189"/>
        <end position="233"/>
    </location>
</feature>
<dbReference type="InterPro" id="IPR013767">
    <property type="entry name" value="PAS_fold"/>
</dbReference>
<dbReference type="Gene3D" id="1.10.287.130">
    <property type="match status" value="1"/>
</dbReference>
<feature type="domain" description="PAC" evidence="14">
    <location>
        <begin position="263"/>
        <end position="314"/>
    </location>
</feature>
<evidence type="ECO:0000256" key="4">
    <source>
        <dbReference type="ARBA" id="ARBA00022553"/>
    </source>
</evidence>
<dbReference type="InterPro" id="IPR016132">
    <property type="entry name" value="Phyto_chromo_attachment"/>
</dbReference>
<evidence type="ECO:0000256" key="10">
    <source>
        <dbReference type="SAM" id="Coils"/>
    </source>
</evidence>
<dbReference type="Gene3D" id="3.30.450.40">
    <property type="match status" value="1"/>
</dbReference>
<feature type="domain" description="Histidine kinase" evidence="12">
    <location>
        <begin position="716"/>
        <end position="982"/>
    </location>
</feature>
<dbReference type="InterPro" id="IPR013656">
    <property type="entry name" value="PAS_4"/>
</dbReference>
<dbReference type="Gene3D" id="3.30.565.10">
    <property type="entry name" value="Histidine kinase-like ATPase, C-terminal domain"/>
    <property type="match status" value="1"/>
</dbReference>
<organism evidence="15 16">
    <name type="scientific">Stenomitos frigidus ULC18</name>
    <dbReference type="NCBI Taxonomy" id="2107698"/>
    <lineage>
        <taxon>Bacteria</taxon>
        <taxon>Bacillati</taxon>
        <taxon>Cyanobacteriota</taxon>
        <taxon>Cyanophyceae</taxon>
        <taxon>Leptolyngbyales</taxon>
        <taxon>Leptolyngbyaceae</taxon>
        <taxon>Stenomitos</taxon>
    </lineage>
</organism>
<dbReference type="PANTHER" id="PTHR43065:SF50">
    <property type="entry name" value="HISTIDINE KINASE"/>
    <property type="match status" value="1"/>
</dbReference>
<dbReference type="CDD" id="cd00130">
    <property type="entry name" value="PAS"/>
    <property type="match status" value="3"/>
</dbReference>
<sequence>MLSESSSQELIDLRQRVAEQAAMLSQIEQQLLHFKQTEYTLKAAPHKLSVVLQHLPIAIIEWSTAFQVVDWNPAAESLFGYTRQEAIGCHITTLLTPEHSHQAMSIWLHQRNSDRTLNRTFTRDSRVITCEWHNTPLFDAQRQVTGVLSIVQAYTEPSRQSKSLTAVSLSESAAQPHPDQETDAIAHISPAFLNDVVNATADPLFVKDEQHRYIVLNDPFCQFMGWNRADVIGLNDHDIFPDAAQAGFFRDTDQVVLTSGCDREDEETLTNLHGITHIFSTKKACLHDASGKRFLVGTMRDITALKHAEAALKQAKQELEYRVEERTTELQQTVAQLQQEVHERQAALHERNQAEAKLQHTRKFLESVLKTLPVAVIAKEAKELRYVLWNPAAEEVLGANAKDMMGKNAYDCLPLDRAEALMEHDRQVLKSRRIIDIPETLLQTNGETRILHTKKTAVFDEEGKPQYLLAITEDITERKQAEAALRQSEAQLRELAQREELLNRVANQIRSSLDLDTILQTTVHEVRNLLKIDRCSFCWYHTQSEQRSSLEFTHESRDAAFPSFLGTYPQDLSQPADRRNPIVESLLSQTPYCVHDVATDPHLKPEAREILHFYGYHSELLLPVPILSGQLGGIHCGHHTAVRPWSDSEIELLQAVASQLAIAINQAELYNQSVTAANTAQQQAQQLEQALQELQQAQAQMVQSEKMSSLGQLVAGVAHEINNPVNFIYGNLTYANEYTQDLLNLLGLYQQHYPTPASQIKSVADAIDIQFVITDLPRLLTSMKVGADRIQQIVASLRTFSRMDEAEFKAVNIHEGIDSTLMILQSRLKVQQLRSKGREYTRPPIEIIKDYGDLPLVECYAGQLNQVFMNILSNAIDALDEGDSQRDAGAVEQNPNTICIRTQLVTDDRVMIAIADNGPGIAETARQRLFDPFFTTKPVGKGTGMGLSISYQIVTERHGGSLRCLSSPGEGTEFIIEIPLQQSV</sequence>
<dbReference type="PANTHER" id="PTHR43065">
    <property type="entry name" value="SENSOR HISTIDINE KINASE"/>
    <property type="match status" value="1"/>
</dbReference>
<reference evidence="15 16" key="2">
    <citation type="submission" date="2018-03" db="EMBL/GenBank/DDBJ databases">
        <title>The ancient ancestry and fast evolution of plastids.</title>
        <authorList>
            <person name="Moore K.R."/>
            <person name="Magnabosco C."/>
            <person name="Momper L."/>
            <person name="Gold D.A."/>
            <person name="Bosak T."/>
            <person name="Fournier G.P."/>
        </authorList>
    </citation>
    <scope>NUCLEOTIDE SEQUENCE [LARGE SCALE GENOMIC DNA]</scope>
    <source>
        <strain evidence="15 16">ULC18</strain>
    </source>
</reference>
<feature type="coiled-coil region" evidence="10">
    <location>
        <begin position="471"/>
        <end position="505"/>
    </location>
</feature>